<dbReference type="EMBL" id="JAYMYR010000009">
    <property type="protein sequence ID" value="KAK7342987.1"/>
    <property type="molecule type" value="Genomic_DNA"/>
</dbReference>
<reference evidence="1 2" key="1">
    <citation type="submission" date="2024-01" db="EMBL/GenBank/DDBJ databases">
        <title>The genomes of 5 underutilized Papilionoideae crops provide insights into root nodulation and disease resistanc.</title>
        <authorList>
            <person name="Jiang F."/>
        </authorList>
    </citation>
    <scope>NUCLEOTIDE SEQUENCE [LARGE SCALE GENOMIC DNA]</scope>
    <source>
        <strain evidence="1">JINMINGXINNONG_FW02</strain>
        <tissue evidence="1">Leaves</tissue>
    </source>
</reference>
<evidence type="ECO:0000313" key="2">
    <source>
        <dbReference type="Proteomes" id="UP001374584"/>
    </source>
</evidence>
<dbReference type="Proteomes" id="UP001374584">
    <property type="component" value="Unassembled WGS sequence"/>
</dbReference>
<organism evidence="1 2">
    <name type="scientific">Phaseolus coccineus</name>
    <name type="common">Scarlet runner bean</name>
    <name type="synonym">Phaseolus multiflorus</name>
    <dbReference type="NCBI Taxonomy" id="3886"/>
    <lineage>
        <taxon>Eukaryota</taxon>
        <taxon>Viridiplantae</taxon>
        <taxon>Streptophyta</taxon>
        <taxon>Embryophyta</taxon>
        <taxon>Tracheophyta</taxon>
        <taxon>Spermatophyta</taxon>
        <taxon>Magnoliopsida</taxon>
        <taxon>eudicotyledons</taxon>
        <taxon>Gunneridae</taxon>
        <taxon>Pentapetalae</taxon>
        <taxon>rosids</taxon>
        <taxon>fabids</taxon>
        <taxon>Fabales</taxon>
        <taxon>Fabaceae</taxon>
        <taxon>Papilionoideae</taxon>
        <taxon>50 kb inversion clade</taxon>
        <taxon>NPAAA clade</taxon>
        <taxon>indigoferoid/millettioid clade</taxon>
        <taxon>Phaseoleae</taxon>
        <taxon>Phaseolus</taxon>
    </lineage>
</organism>
<keyword evidence="2" id="KW-1185">Reference proteome</keyword>
<evidence type="ECO:0000313" key="1">
    <source>
        <dbReference type="EMBL" id="KAK7342987.1"/>
    </source>
</evidence>
<gene>
    <name evidence="1" type="ORF">VNO80_25947</name>
</gene>
<accession>A0AAN9LVK5</accession>
<name>A0AAN9LVK5_PHACN</name>
<comment type="caution">
    <text evidence="1">The sequence shown here is derived from an EMBL/GenBank/DDBJ whole genome shotgun (WGS) entry which is preliminary data.</text>
</comment>
<proteinExistence type="predicted"/>
<dbReference type="AlphaFoldDB" id="A0AAN9LVK5"/>
<sequence>MRWVQGSDAAPTFLLECSAGLRLRVDRLFLVQGAVQAGAAVGVLEWCLRRWSWSLQDVGGCSRFRVEICFVNNREVGGMKVMEQFFDSLVGVVTALSWLAHSELSVGGTCVKA</sequence>
<protein>
    <submittedName>
        <fullName evidence="1">Uncharacterized protein</fullName>
    </submittedName>
</protein>